<evidence type="ECO:0000313" key="4">
    <source>
        <dbReference type="Proteomes" id="UP000317093"/>
    </source>
</evidence>
<dbReference type="GO" id="GO:0016783">
    <property type="term" value="F:sulfurtransferase activity"/>
    <property type="evidence" value="ECO:0007669"/>
    <property type="project" value="InterPro"/>
</dbReference>
<organism evidence="3 4">
    <name type="scientific">Kolteria novifilia</name>
    <dbReference type="NCBI Taxonomy" id="2527975"/>
    <lineage>
        <taxon>Bacteria</taxon>
        <taxon>Pseudomonadati</taxon>
        <taxon>Planctomycetota</taxon>
        <taxon>Planctomycetia</taxon>
        <taxon>Kolteriales</taxon>
        <taxon>Kolteriaceae</taxon>
        <taxon>Kolteria</taxon>
    </lineage>
</organism>
<dbReference type="Pfam" id="PF00733">
    <property type="entry name" value="Asn_synthase"/>
    <property type="match status" value="1"/>
</dbReference>
<dbReference type="Proteomes" id="UP000317093">
    <property type="component" value="Chromosome"/>
</dbReference>
<evidence type="ECO:0000313" key="3">
    <source>
        <dbReference type="EMBL" id="QDU59831.1"/>
    </source>
</evidence>
<proteinExistence type="predicted"/>
<dbReference type="SUPFAM" id="SSF52402">
    <property type="entry name" value="Adenine nucleotide alpha hydrolases-like"/>
    <property type="match status" value="1"/>
</dbReference>
<dbReference type="GO" id="GO:0006529">
    <property type="term" value="P:asparagine biosynthetic process"/>
    <property type="evidence" value="ECO:0007669"/>
    <property type="project" value="InterPro"/>
</dbReference>
<dbReference type="InterPro" id="IPR001962">
    <property type="entry name" value="Asn_synthase"/>
</dbReference>
<dbReference type="NCBIfam" id="TIGR00268">
    <property type="entry name" value="ATP-dependent sacrificial sulfur transferase LarE"/>
    <property type="match status" value="1"/>
</dbReference>
<dbReference type="KEGG" id="knv:Pan216_06640"/>
<evidence type="ECO:0000256" key="1">
    <source>
        <dbReference type="PIRSR" id="PIRSR006661-1"/>
    </source>
</evidence>
<reference evidence="3 4" key="1">
    <citation type="submission" date="2019-02" db="EMBL/GenBank/DDBJ databases">
        <title>Deep-cultivation of Planctomycetes and their phenomic and genomic characterization uncovers novel biology.</title>
        <authorList>
            <person name="Wiegand S."/>
            <person name="Jogler M."/>
            <person name="Boedeker C."/>
            <person name="Pinto D."/>
            <person name="Vollmers J."/>
            <person name="Rivas-Marin E."/>
            <person name="Kohn T."/>
            <person name="Peeters S.H."/>
            <person name="Heuer A."/>
            <person name="Rast P."/>
            <person name="Oberbeckmann S."/>
            <person name="Bunk B."/>
            <person name="Jeske O."/>
            <person name="Meyerdierks A."/>
            <person name="Storesund J.E."/>
            <person name="Kallscheuer N."/>
            <person name="Luecker S."/>
            <person name="Lage O.M."/>
            <person name="Pohl T."/>
            <person name="Merkel B.J."/>
            <person name="Hornburger P."/>
            <person name="Mueller R.-W."/>
            <person name="Bruemmer F."/>
            <person name="Labrenz M."/>
            <person name="Spormann A.M."/>
            <person name="Op den Camp H."/>
            <person name="Overmann J."/>
            <person name="Amann R."/>
            <person name="Jetten M.S.M."/>
            <person name="Mascher T."/>
            <person name="Medema M.H."/>
            <person name="Devos D.P."/>
            <person name="Kaster A.-K."/>
            <person name="Ovreas L."/>
            <person name="Rohde M."/>
            <person name="Galperin M.Y."/>
            <person name="Jogler C."/>
        </authorList>
    </citation>
    <scope>NUCLEOTIDE SEQUENCE [LARGE SCALE GENOMIC DNA]</scope>
    <source>
        <strain evidence="3 4">Pan216</strain>
    </source>
</reference>
<dbReference type="InterPro" id="IPR014729">
    <property type="entry name" value="Rossmann-like_a/b/a_fold"/>
</dbReference>
<dbReference type="InterPro" id="IPR052188">
    <property type="entry name" value="Ni-pincer_cofactor_biosynth"/>
</dbReference>
<evidence type="ECO:0000259" key="2">
    <source>
        <dbReference type="Pfam" id="PF00733"/>
    </source>
</evidence>
<dbReference type="PANTHER" id="PTHR43169:SF2">
    <property type="entry name" value="NAD_GMP SYNTHASE DOMAIN-CONTAINING PROTEIN"/>
    <property type="match status" value="1"/>
</dbReference>
<dbReference type="GO" id="GO:0004066">
    <property type="term" value="F:asparagine synthase (glutamine-hydrolyzing) activity"/>
    <property type="evidence" value="ECO:0007669"/>
    <property type="project" value="InterPro"/>
</dbReference>
<dbReference type="InterPro" id="IPR005232">
    <property type="entry name" value="LarE"/>
</dbReference>
<dbReference type="PIRSF" id="PIRSF006661">
    <property type="entry name" value="PP-lp_UCP006661"/>
    <property type="match status" value="1"/>
</dbReference>
<accession>A0A518AYM8</accession>
<dbReference type="PANTHER" id="PTHR43169">
    <property type="entry name" value="EXSB FAMILY PROTEIN"/>
    <property type="match status" value="1"/>
</dbReference>
<name>A0A518AYM8_9BACT</name>
<feature type="active site" description="Nucleophile and sulfur donor" evidence="1">
    <location>
        <position position="185"/>
    </location>
</feature>
<gene>
    <name evidence="3" type="ORF">Pan216_06640</name>
</gene>
<feature type="domain" description="Asparagine synthetase" evidence="2">
    <location>
        <begin position="22"/>
        <end position="95"/>
    </location>
</feature>
<keyword evidence="4" id="KW-1185">Reference proteome</keyword>
<dbReference type="Gene3D" id="3.40.50.620">
    <property type="entry name" value="HUPs"/>
    <property type="match status" value="1"/>
</dbReference>
<dbReference type="AlphaFoldDB" id="A0A518AYM8"/>
<sequence length="304" mass="32688">MARMTDSQEETNQRVWADRLVERLRDLGRVGIAFSGGVDSSVVAAAAVRAVGPDAVALTGQGPALAASELESARAIARTIGIRHVIVPTTEIDDEAYTRNDASRCYHCKTHLYQAFWDRQSSLGFGALCSGANADDAGDYRPGLTAAAEQRVEHPLLDLGLGKEAVRSLARFWNVPSAEKPASPCLASRLALGVEVTPERVGRVERAEAFIRELGLHELRVRYHDGDLARIEVGAAEIGRLLAPAVREAVVKELRSLGFRFVSLDLEGFRSGSLNALIPAEELQRAARHLGDGSSSGVRTSPSN</sequence>
<dbReference type="CDD" id="cd01990">
    <property type="entry name" value="LarE-like"/>
    <property type="match status" value="1"/>
</dbReference>
<protein>
    <submittedName>
        <fullName evidence="3">NAD synthetase</fullName>
    </submittedName>
</protein>
<dbReference type="EMBL" id="CP036279">
    <property type="protein sequence ID" value="QDU59831.1"/>
    <property type="molecule type" value="Genomic_DNA"/>
</dbReference>